<proteinExistence type="predicted"/>
<evidence type="ECO:0000313" key="1">
    <source>
        <dbReference type="EMBL" id="RIA85923.1"/>
    </source>
</evidence>
<name>A0A397SIC6_9GLOM</name>
<dbReference type="Proteomes" id="UP000265703">
    <property type="component" value="Unassembled WGS sequence"/>
</dbReference>
<sequence length="287" mass="32813">MSFTILPTSNNILKNTTISSVNSLSSQQTINSTPFHSFYMGNDDTGLSKYIDLRDYENDVETNLSSDIPRIIDLSTGESLESIPSVEQLQKNRKPKRSIEIVENQDELSSILGIMEENKEDNENSIHSHKRIRTTKEHMCNFIEEEEQIDPRVHFDIMKEFKIGSNTFCSNKANSLNSTEDPSQSLSLYFRGKDSSNVKFTVPYQEAIVRYMRLQIQHLNNDEIYKNEGKKLILYHPKIGGFKDDSSCKIFEIPETMDLDVEAGQNGAVNCTNDSHYAEDDDQMDID</sequence>
<gene>
    <name evidence="1" type="ORF">C1645_780825</name>
</gene>
<comment type="caution">
    <text evidence="1">The sequence shown here is derived from an EMBL/GenBank/DDBJ whole genome shotgun (WGS) entry which is preliminary data.</text>
</comment>
<evidence type="ECO:0000313" key="2">
    <source>
        <dbReference type="Proteomes" id="UP000265703"/>
    </source>
</evidence>
<dbReference type="OrthoDB" id="2383056at2759"/>
<organism evidence="1 2">
    <name type="scientific">Glomus cerebriforme</name>
    <dbReference type="NCBI Taxonomy" id="658196"/>
    <lineage>
        <taxon>Eukaryota</taxon>
        <taxon>Fungi</taxon>
        <taxon>Fungi incertae sedis</taxon>
        <taxon>Mucoromycota</taxon>
        <taxon>Glomeromycotina</taxon>
        <taxon>Glomeromycetes</taxon>
        <taxon>Glomerales</taxon>
        <taxon>Glomeraceae</taxon>
        <taxon>Glomus</taxon>
    </lineage>
</organism>
<reference evidence="1 2" key="1">
    <citation type="submission" date="2018-06" db="EMBL/GenBank/DDBJ databases">
        <title>Comparative genomics reveals the genomic features of Rhizophagus irregularis, R. cerebriforme, R. diaphanum and Gigaspora rosea, and their symbiotic lifestyle signature.</title>
        <authorList>
            <person name="Morin E."/>
            <person name="San Clemente H."/>
            <person name="Chen E.C.H."/>
            <person name="De La Providencia I."/>
            <person name="Hainaut M."/>
            <person name="Kuo A."/>
            <person name="Kohler A."/>
            <person name="Murat C."/>
            <person name="Tang N."/>
            <person name="Roy S."/>
            <person name="Loubradou J."/>
            <person name="Henrissat B."/>
            <person name="Grigoriev I.V."/>
            <person name="Corradi N."/>
            <person name="Roux C."/>
            <person name="Martin F.M."/>
        </authorList>
    </citation>
    <scope>NUCLEOTIDE SEQUENCE [LARGE SCALE GENOMIC DNA]</scope>
    <source>
        <strain evidence="1 2">DAOM 227022</strain>
    </source>
</reference>
<accession>A0A397SIC6</accession>
<keyword evidence="2" id="KW-1185">Reference proteome</keyword>
<dbReference type="EMBL" id="QKYT01000396">
    <property type="protein sequence ID" value="RIA85923.1"/>
    <property type="molecule type" value="Genomic_DNA"/>
</dbReference>
<dbReference type="AlphaFoldDB" id="A0A397SIC6"/>
<protein>
    <submittedName>
        <fullName evidence="1">Uncharacterized protein</fullName>
    </submittedName>
</protein>